<feature type="region of interest" description="Disordered" evidence="3">
    <location>
        <begin position="142"/>
        <end position="179"/>
    </location>
</feature>
<dbReference type="AlphaFoldDB" id="A0AB34IHM9"/>
<evidence type="ECO:0000256" key="3">
    <source>
        <dbReference type="SAM" id="MobiDB-lite"/>
    </source>
</evidence>
<dbReference type="InterPro" id="IPR029021">
    <property type="entry name" value="Prot-tyrosine_phosphatase-like"/>
</dbReference>
<dbReference type="InterPro" id="IPR000340">
    <property type="entry name" value="Dual-sp_phosphatase_cat-dom"/>
</dbReference>
<name>A0AB34IHM9_PRYPA</name>
<dbReference type="Proteomes" id="UP001515480">
    <property type="component" value="Unassembled WGS sequence"/>
</dbReference>
<evidence type="ECO:0000259" key="5">
    <source>
        <dbReference type="PROSITE" id="PS50056"/>
    </source>
</evidence>
<evidence type="ECO:0000256" key="1">
    <source>
        <dbReference type="ARBA" id="ARBA00022801"/>
    </source>
</evidence>
<feature type="region of interest" description="Disordered" evidence="3">
    <location>
        <begin position="71"/>
        <end position="118"/>
    </location>
</feature>
<evidence type="ECO:0008006" key="8">
    <source>
        <dbReference type="Google" id="ProtNLM"/>
    </source>
</evidence>
<dbReference type="PROSITE" id="PS50054">
    <property type="entry name" value="TYR_PHOSPHATASE_DUAL"/>
    <property type="match status" value="1"/>
</dbReference>
<dbReference type="InterPro" id="IPR000387">
    <property type="entry name" value="Tyr_Pase_dom"/>
</dbReference>
<feature type="domain" description="Tyrosine specific protein phosphatases" evidence="5">
    <location>
        <begin position="267"/>
        <end position="327"/>
    </location>
</feature>
<comment type="caution">
    <text evidence="6">The sequence shown here is derived from an EMBL/GenBank/DDBJ whole genome shotgun (WGS) entry which is preliminary data.</text>
</comment>
<sequence>MEEGRPMAGGGGSCDVTRFNSASSYSDRDEALMTMRVLNTPDAIAHMLAVRRQSTWDTSTEDVEDMSIAEASEASGASNRTSRSRTPNASPVRASRPALSLVVSSPTDRPGSGVRYGSARPLMCVSAPQEDESARAYYYSEGIGSKPSSRPGSGIRSHRPSSGMSSRPSSATSSISMRDSFVTRPMSQRRLVAMYDKILSPISVNEDEPPILFLGADAVARDAAVLREAGVSHIVNCAGLVCANHHEDSFAYLRLNLLDSTREDISATFYDALEFIHAAVEAKSKVFVHCQHGVSRSATIVIAYLMWSQSLHYEEVLDIVREKRPTINPNIGFACALLQWGSTLGLQHTESPPLQAWALTEALCEENQTTVSKWSFRPIASGADEPYVVASVIEKACVTDCFLLQRGGSAACWYGQHAPQQAHMAVETHVARLCRFHRLPADAPLLEVKQGEEPDELWDLLGIPHPNEVAPGGSTASGHEAVPIPASFGATGVPETPKCGRCKRSFGNFGKSTWSADSGTALAEVSEDETGSSLLALQMATTALQSVVSELLLAVESVCEQQDDESGDEASSPKATQLKKQTPNEFGIDVEEIISMFRDALVRKPTMDTECADVQRDLNSLVEQLHPALLSLEALAPVVPHLASFSSRLPEINGAQLLEEEEAMLTIIREASGLTTG</sequence>
<dbReference type="SUPFAM" id="SSF52799">
    <property type="entry name" value="(Phosphotyrosine protein) phosphatases II"/>
    <property type="match status" value="1"/>
</dbReference>
<evidence type="ECO:0000313" key="7">
    <source>
        <dbReference type="Proteomes" id="UP001515480"/>
    </source>
</evidence>
<feature type="compositionally biased region" description="Low complexity" evidence="3">
    <location>
        <begin position="160"/>
        <end position="178"/>
    </location>
</feature>
<dbReference type="Gene3D" id="3.40.20.10">
    <property type="entry name" value="Severin"/>
    <property type="match status" value="1"/>
</dbReference>
<evidence type="ECO:0000313" key="6">
    <source>
        <dbReference type="EMBL" id="KAL1499443.1"/>
    </source>
</evidence>
<dbReference type="SUPFAM" id="SSF55753">
    <property type="entry name" value="Actin depolymerizing proteins"/>
    <property type="match status" value="1"/>
</dbReference>
<dbReference type="Gene3D" id="3.90.190.10">
    <property type="entry name" value="Protein tyrosine phosphatase superfamily"/>
    <property type="match status" value="1"/>
</dbReference>
<evidence type="ECO:0000259" key="4">
    <source>
        <dbReference type="PROSITE" id="PS50054"/>
    </source>
</evidence>
<feature type="region of interest" description="Disordered" evidence="3">
    <location>
        <begin position="562"/>
        <end position="581"/>
    </location>
</feature>
<protein>
    <recommendedName>
        <fullName evidence="8">Protein-serine/threonine phosphatase</fullName>
    </recommendedName>
</protein>
<keyword evidence="7" id="KW-1185">Reference proteome</keyword>
<reference evidence="6 7" key="1">
    <citation type="journal article" date="2024" name="Science">
        <title>Giant polyketide synthase enzymes in the biosynthesis of giant marine polyether toxins.</title>
        <authorList>
            <person name="Fallon T.R."/>
            <person name="Shende V.V."/>
            <person name="Wierzbicki I.H."/>
            <person name="Pendleton A.L."/>
            <person name="Watervoot N.F."/>
            <person name="Auber R.P."/>
            <person name="Gonzalez D.J."/>
            <person name="Wisecaver J.H."/>
            <person name="Moore B.S."/>
        </authorList>
    </citation>
    <scope>NUCLEOTIDE SEQUENCE [LARGE SCALE GENOMIC DNA]</scope>
    <source>
        <strain evidence="6 7">12B1</strain>
    </source>
</reference>
<dbReference type="InterPro" id="IPR029006">
    <property type="entry name" value="ADF-H/Gelsolin-like_dom_sf"/>
</dbReference>
<dbReference type="PANTHER" id="PTHR46381">
    <property type="entry name" value="MKPA PROTEIN"/>
    <property type="match status" value="1"/>
</dbReference>
<dbReference type="GO" id="GO:0004721">
    <property type="term" value="F:phosphoprotein phosphatase activity"/>
    <property type="evidence" value="ECO:0007669"/>
    <property type="project" value="UniProtKB-KW"/>
</dbReference>
<dbReference type="PROSITE" id="PS50056">
    <property type="entry name" value="TYR_PHOSPHATASE_2"/>
    <property type="match status" value="1"/>
</dbReference>
<dbReference type="Pfam" id="PF00782">
    <property type="entry name" value="DSPc"/>
    <property type="match status" value="1"/>
</dbReference>
<dbReference type="PANTHER" id="PTHR46381:SF2">
    <property type="entry name" value="MAP KINASE PHOSPHATASE"/>
    <property type="match status" value="1"/>
</dbReference>
<accession>A0AB34IHM9</accession>
<dbReference type="EMBL" id="JBGBPQ010000025">
    <property type="protein sequence ID" value="KAL1499443.1"/>
    <property type="molecule type" value="Genomic_DNA"/>
</dbReference>
<dbReference type="InterPro" id="IPR016130">
    <property type="entry name" value="Tyr_Pase_AS"/>
</dbReference>
<organism evidence="6 7">
    <name type="scientific">Prymnesium parvum</name>
    <name type="common">Toxic golden alga</name>
    <dbReference type="NCBI Taxonomy" id="97485"/>
    <lineage>
        <taxon>Eukaryota</taxon>
        <taxon>Haptista</taxon>
        <taxon>Haptophyta</taxon>
        <taxon>Prymnesiophyceae</taxon>
        <taxon>Prymnesiales</taxon>
        <taxon>Prymnesiaceae</taxon>
        <taxon>Prymnesium</taxon>
    </lineage>
</organism>
<dbReference type="InterPro" id="IPR020422">
    <property type="entry name" value="TYR_PHOSPHATASE_DUAL_dom"/>
</dbReference>
<dbReference type="PROSITE" id="PS00383">
    <property type="entry name" value="TYR_PHOSPHATASE_1"/>
    <property type="match status" value="1"/>
</dbReference>
<keyword evidence="1" id="KW-0378">Hydrolase</keyword>
<proteinExistence type="predicted"/>
<dbReference type="CDD" id="cd14498">
    <property type="entry name" value="DSP"/>
    <property type="match status" value="1"/>
</dbReference>
<keyword evidence="2" id="KW-0904">Protein phosphatase</keyword>
<feature type="compositionally biased region" description="Polar residues" evidence="3">
    <location>
        <begin position="79"/>
        <end position="89"/>
    </location>
</feature>
<gene>
    <name evidence="6" type="ORF">AB1Y20_011647</name>
</gene>
<feature type="domain" description="Tyrosine-protein phosphatase" evidence="4">
    <location>
        <begin position="203"/>
        <end position="346"/>
    </location>
</feature>
<dbReference type="SMART" id="SM00195">
    <property type="entry name" value="DSPc"/>
    <property type="match status" value="1"/>
</dbReference>
<evidence type="ECO:0000256" key="2">
    <source>
        <dbReference type="ARBA" id="ARBA00022912"/>
    </source>
</evidence>